<gene>
    <name evidence="2" type="ORF">PGLA1383_LOCUS25643</name>
</gene>
<feature type="compositionally biased region" description="Pro residues" evidence="1">
    <location>
        <begin position="1"/>
        <end position="10"/>
    </location>
</feature>
<protein>
    <submittedName>
        <fullName evidence="2">Uncharacterized protein</fullName>
    </submittedName>
</protein>
<evidence type="ECO:0000313" key="3">
    <source>
        <dbReference type="Proteomes" id="UP000654075"/>
    </source>
</evidence>
<feature type="non-terminal residue" evidence="2">
    <location>
        <position position="1"/>
    </location>
</feature>
<dbReference type="EMBL" id="CAJNNV010022048">
    <property type="protein sequence ID" value="CAE8607736.1"/>
    <property type="molecule type" value="Genomic_DNA"/>
</dbReference>
<feature type="region of interest" description="Disordered" evidence="1">
    <location>
        <begin position="1"/>
        <end position="22"/>
    </location>
</feature>
<organism evidence="2 3">
    <name type="scientific">Polarella glacialis</name>
    <name type="common">Dinoflagellate</name>
    <dbReference type="NCBI Taxonomy" id="89957"/>
    <lineage>
        <taxon>Eukaryota</taxon>
        <taxon>Sar</taxon>
        <taxon>Alveolata</taxon>
        <taxon>Dinophyceae</taxon>
        <taxon>Suessiales</taxon>
        <taxon>Suessiaceae</taxon>
        <taxon>Polarella</taxon>
    </lineage>
</organism>
<evidence type="ECO:0000313" key="2">
    <source>
        <dbReference type="EMBL" id="CAE8607736.1"/>
    </source>
</evidence>
<comment type="caution">
    <text evidence="2">The sequence shown here is derived from an EMBL/GenBank/DDBJ whole genome shotgun (WGS) entry which is preliminary data.</text>
</comment>
<dbReference type="Proteomes" id="UP000654075">
    <property type="component" value="Unassembled WGS sequence"/>
</dbReference>
<reference evidence="2" key="1">
    <citation type="submission" date="2021-02" db="EMBL/GenBank/DDBJ databases">
        <authorList>
            <person name="Dougan E. K."/>
            <person name="Rhodes N."/>
            <person name="Thang M."/>
            <person name="Chan C."/>
        </authorList>
    </citation>
    <scope>NUCLEOTIDE SEQUENCE</scope>
</reference>
<feature type="region of interest" description="Disordered" evidence="1">
    <location>
        <begin position="48"/>
        <end position="84"/>
    </location>
</feature>
<name>A0A813F0J7_POLGL</name>
<sequence length="149" mass="15599">NRGVPGPRPPVKASSSQAAPPVVLADAPLRPLLPTGLMAAMASSARSVPVVEAEAKSSDEPLSPPEASLPPLLAPEPPARRVGPKDVGKLKELREFWGVKGSVGFAGKELGNSRISKNEAQATLQRLVAAGGDFDEVRRLRKLIAELDT</sequence>
<dbReference type="OrthoDB" id="446298at2759"/>
<evidence type="ECO:0000256" key="1">
    <source>
        <dbReference type="SAM" id="MobiDB-lite"/>
    </source>
</evidence>
<feature type="compositionally biased region" description="Pro residues" evidence="1">
    <location>
        <begin position="62"/>
        <end position="77"/>
    </location>
</feature>
<proteinExistence type="predicted"/>
<dbReference type="AlphaFoldDB" id="A0A813F0J7"/>
<keyword evidence="3" id="KW-1185">Reference proteome</keyword>
<accession>A0A813F0J7</accession>